<comment type="caution">
    <text evidence="2">The sequence shown here is derived from an EMBL/GenBank/DDBJ whole genome shotgun (WGS) entry which is preliminary data.</text>
</comment>
<evidence type="ECO:0000256" key="1">
    <source>
        <dbReference type="SAM" id="MobiDB-lite"/>
    </source>
</evidence>
<dbReference type="AlphaFoldDB" id="A0AAI8VA07"/>
<evidence type="ECO:0000313" key="3">
    <source>
        <dbReference type="Proteomes" id="UP001295740"/>
    </source>
</evidence>
<sequence>MPLELPVFTLADAAGVATPNVADVRKGDASTYAQRFTPRTTARSTWSQRNVAHIARLEQEGRMTGSRTPGSATRRKRTGGGMPRTLAQSTAEPPAEFPGAPSLRSLRRRPCREKRIAAFVEMPARGETMHPQRQKQKQKQKQKQAQTAKAPTALAGATATAPNARVSRAPASHDAGDVRRCTRLSKMTAGS</sequence>
<name>A0AAI8VA07_9PEZI</name>
<reference evidence="2" key="1">
    <citation type="submission" date="2023-10" db="EMBL/GenBank/DDBJ databases">
        <authorList>
            <person name="Hackl T."/>
        </authorList>
    </citation>
    <scope>NUCLEOTIDE SEQUENCE</scope>
</reference>
<evidence type="ECO:0000313" key="2">
    <source>
        <dbReference type="EMBL" id="CAJ2500827.1"/>
    </source>
</evidence>
<gene>
    <name evidence="2" type="ORF">KHLLAP_LOCUS1295</name>
</gene>
<keyword evidence="3" id="KW-1185">Reference proteome</keyword>
<organism evidence="2 3">
    <name type="scientific">Anthostomella pinea</name>
    <dbReference type="NCBI Taxonomy" id="933095"/>
    <lineage>
        <taxon>Eukaryota</taxon>
        <taxon>Fungi</taxon>
        <taxon>Dikarya</taxon>
        <taxon>Ascomycota</taxon>
        <taxon>Pezizomycotina</taxon>
        <taxon>Sordariomycetes</taxon>
        <taxon>Xylariomycetidae</taxon>
        <taxon>Xylariales</taxon>
        <taxon>Xylariaceae</taxon>
        <taxon>Anthostomella</taxon>
    </lineage>
</organism>
<dbReference type="EMBL" id="CAUWAG010000003">
    <property type="protein sequence ID" value="CAJ2500827.1"/>
    <property type="molecule type" value="Genomic_DNA"/>
</dbReference>
<feature type="region of interest" description="Disordered" evidence="1">
    <location>
        <begin position="58"/>
        <end position="191"/>
    </location>
</feature>
<proteinExistence type="predicted"/>
<dbReference type="Proteomes" id="UP001295740">
    <property type="component" value="Unassembled WGS sequence"/>
</dbReference>
<protein>
    <submittedName>
        <fullName evidence="2">Uu.00g036800.m01.CDS01</fullName>
    </submittedName>
</protein>
<accession>A0AAI8VA07</accession>
<feature type="compositionally biased region" description="Basic residues" evidence="1">
    <location>
        <begin position="132"/>
        <end position="142"/>
    </location>
</feature>
<feature type="compositionally biased region" description="Low complexity" evidence="1">
    <location>
        <begin position="143"/>
        <end position="161"/>
    </location>
</feature>